<evidence type="ECO:0000313" key="16">
    <source>
        <dbReference type="Proteomes" id="UP000285430"/>
    </source>
</evidence>
<evidence type="ECO:0000313" key="2">
    <source>
        <dbReference type="EMBL" id="RHY28217.1"/>
    </source>
</evidence>
<evidence type="ECO:0000313" key="10">
    <source>
        <dbReference type="Proteomes" id="UP000265427"/>
    </source>
</evidence>
<dbReference type="EMBL" id="QUSZ01007993">
    <property type="protein sequence ID" value="RHY01081.1"/>
    <property type="molecule type" value="Genomic_DNA"/>
</dbReference>
<evidence type="ECO:0000313" key="12">
    <source>
        <dbReference type="Proteomes" id="UP000266196"/>
    </source>
</evidence>
<dbReference type="Proteomes" id="UP000266196">
    <property type="component" value="Unassembled WGS sequence"/>
</dbReference>
<dbReference type="VEuPathDB" id="FungiDB:H257_15173"/>
<evidence type="ECO:0000313" key="6">
    <source>
        <dbReference type="EMBL" id="RHY83736.1"/>
    </source>
</evidence>
<dbReference type="Proteomes" id="UP000265427">
    <property type="component" value="Unassembled WGS sequence"/>
</dbReference>
<evidence type="ECO:0000313" key="17">
    <source>
        <dbReference type="Proteomes" id="UP000285712"/>
    </source>
</evidence>
<dbReference type="EMBL" id="QUTA01002189">
    <property type="protein sequence ID" value="RHY28217.1"/>
    <property type="molecule type" value="Genomic_DNA"/>
</dbReference>
<proteinExistence type="predicted"/>
<evidence type="ECO:0000313" key="9">
    <source>
        <dbReference type="EMBL" id="RHZ31145.1"/>
    </source>
</evidence>
<dbReference type="EMBL" id="QUTE01012352">
    <property type="protein sequence ID" value="RHZ07415.1"/>
    <property type="molecule type" value="Genomic_DNA"/>
</dbReference>
<sequence>MASSSADQTSDNAHVYTTHVRQANILSMRRYYAKNRDKELLRFKAYYQKNKDKIRAYKKRAREQTKDHLSSTVAEKNCPSRGGMLPTTCTNAMDIGYLCSNERRPQALDKAKMNVAFLLN</sequence>
<dbReference type="Proteomes" id="UP000266239">
    <property type="component" value="Unassembled WGS sequence"/>
</dbReference>
<protein>
    <submittedName>
        <fullName evidence="3">Uncharacterized protein</fullName>
    </submittedName>
</protein>
<evidence type="ECO:0000313" key="18">
    <source>
        <dbReference type="Proteomes" id="UP000286510"/>
    </source>
</evidence>
<name>A0A397CLS4_APHAT</name>
<dbReference type="EMBL" id="QUTG01006703">
    <property type="protein sequence ID" value="RHY83736.1"/>
    <property type="molecule type" value="Genomic_DNA"/>
</dbReference>
<gene>
    <name evidence="2" type="ORF">DYB25_013140</name>
    <name evidence="9" type="ORF">DYB26_006158</name>
    <name evidence="3" type="ORF">DYB30_010929</name>
    <name evidence="7" type="ORF">DYB31_006819</name>
    <name evidence="4" type="ORF">DYB34_013354</name>
    <name evidence="6" type="ORF">DYB35_013478</name>
    <name evidence="1" type="ORF">DYB36_012834</name>
    <name evidence="8" type="ORF">DYB37_008649</name>
    <name evidence="5" type="ORF">DYB38_013336</name>
</gene>
<evidence type="ECO:0000313" key="5">
    <source>
        <dbReference type="EMBL" id="RHY74460.1"/>
    </source>
</evidence>
<accession>A0A397CLS4</accession>
<evidence type="ECO:0000313" key="11">
    <source>
        <dbReference type="Proteomes" id="UP000265716"/>
    </source>
</evidence>
<comment type="caution">
    <text evidence="3">The sequence shown here is derived from an EMBL/GenBank/DDBJ whole genome shotgun (WGS) entry which is preliminary data.</text>
</comment>
<reference evidence="10 11" key="1">
    <citation type="submission" date="2018-08" db="EMBL/GenBank/DDBJ databases">
        <title>Aphanomyces genome sequencing and annotation.</title>
        <authorList>
            <person name="Minardi D."/>
            <person name="Oidtmann B."/>
            <person name="Van Der Giezen M."/>
            <person name="Studholme D.J."/>
        </authorList>
    </citation>
    <scope>NUCLEOTIDE SEQUENCE [LARGE SCALE GENOMIC DNA]</scope>
    <source>
        <strain evidence="7 12">197901</strain>
        <strain evidence="3 14">D2</strain>
        <strain evidence="8 16">Da</strain>
        <strain evidence="9 18">FDL457</strain>
        <strain evidence="1 10">Kv</strain>
        <strain evidence="5 11">SA</strain>
        <strain evidence="4 15">Si</strain>
        <strain evidence="6 17">Sv</strain>
        <strain evidence="2 13">Yx</strain>
    </source>
</reference>
<dbReference type="Proteomes" id="UP000286510">
    <property type="component" value="Unassembled WGS sequence"/>
</dbReference>
<evidence type="ECO:0000313" key="1">
    <source>
        <dbReference type="EMBL" id="RHY01081.1"/>
    </source>
</evidence>
<dbReference type="Proteomes" id="UP000265716">
    <property type="component" value="Unassembled WGS sequence"/>
</dbReference>
<evidence type="ECO:0000313" key="4">
    <source>
        <dbReference type="EMBL" id="RHY73218.1"/>
    </source>
</evidence>
<organism evidence="3 14">
    <name type="scientific">Aphanomyces astaci</name>
    <name type="common">Crayfish plague agent</name>
    <dbReference type="NCBI Taxonomy" id="112090"/>
    <lineage>
        <taxon>Eukaryota</taxon>
        <taxon>Sar</taxon>
        <taxon>Stramenopiles</taxon>
        <taxon>Oomycota</taxon>
        <taxon>Saprolegniomycetes</taxon>
        <taxon>Saprolegniales</taxon>
        <taxon>Verrucalvaceae</taxon>
        <taxon>Aphanomyces</taxon>
    </lineage>
</organism>
<dbReference type="Proteomes" id="UP000283543">
    <property type="component" value="Unassembled WGS sequence"/>
</dbReference>
<evidence type="ECO:0000313" key="3">
    <source>
        <dbReference type="EMBL" id="RHY45711.1"/>
    </source>
</evidence>
<dbReference type="Proteomes" id="UP000266643">
    <property type="component" value="Unassembled WGS sequence"/>
</dbReference>
<evidence type="ECO:0000313" key="14">
    <source>
        <dbReference type="Proteomes" id="UP000266643"/>
    </source>
</evidence>
<dbReference type="EMBL" id="QUTB01002293">
    <property type="protein sequence ID" value="RHY73218.1"/>
    <property type="molecule type" value="Genomic_DNA"/>
</dbReference>
<evidence type="ECO:0000313" key="13">
    <source>
        <dbReference type="Proteomes" id="UP000266239"/>
    </source>
</evidence>
<dbReference type="EMBL" id="QUTF01010727">
    <property type="protein sequence ID" value="RHZ31145.1"/>
    <property type="molecule type" value="Genomic_DNA"/>
</dbReference>
<evidence type="ECO:0000313" key="7">
    <source>
        <dbReference type="EMBL" id="RHZ07415.1"/>
    </source>
</evidence>
<dbReference type="AlphaFoldDB" id="A0A397CLS4"/>
<dbReference type="Proteomes" id="UP000285712">
    <property type="component" value="Unassembled WGS sequence"/>
</dbReference>
<dbReference type="EMBL" id="QUTC01002348">
    <property type="protein sequence ID" value="RHY74460.1"/>
    <property type="molecule type" value="Genomic_DNA"/>
</dbReference>
<dbReference type="EMBL" id="QUTD01008566">
    <property type="protein sequence ID" value="RHY45711.1"/>
    <property type="molecule type" value="Genomic_DNA"/>
</dbReference>
<evidence type="ECO:0000313" key="8">
    <source>
        <dbReference type="EMBL" id="RHZ21868.1"/>
    </source>
</evidence>
<evidence type="ECO:0000313" key="15">
    <source>
        <dbReference type="Proteomes" id="UP000283543"/>
    </source>
</evidence>
<dbReference type="EMBL" id="QUTH01003087">
    <property type="protein sequence ID" value="RHZ21868.1"/>
    <property type="molecule type" value="Genomic_DNA"/>
</dbReference>
<dbReference type="Proteomes" id="UP000285430">
    <property type="component" value="Unassembled WGS sequence"/>
</dbReference>